<keyword evidence="1" id="KW-0472">Membrane</keyword>
<protein>
    <submittedName>
        <fullName evidence="2">Succinate dehydrogenase cytochrome b subunit</fullName>
    </submittedName>
</protein>
<dbReference type="NCBIfam" id="TIGR02046">
    <property type="entry name" value="sdhC_b558_fam"/>
    <property type="match status" value="1"/>
</dbReference>
<dbReference type="OrthoDB" id="9802842at2"/>
<name>A0A4V4H0C2_9BACT</name>
<comment type="caution">
    <text evidence="2">The sequence shown here is derived from an EMBL/GenBank/DDBJ whole genome shotgun (WGS) entry which is preliminary data.</text>
</comment>
<gene>
    <name evidence="2" type="ORF">FAM09_21485</name>
</gene>
<accession>A0A4V4H0C2</accession>
<feature type="transmembrane region" description="Helical" evidence="1">
    <location>
        <begin position="21"/>
        <end position="43"/>
    </location>
</feature>
<reference evidence="2 3" key="1">
    <citation type="submission" date="2019-04" db="EMBL/GenBank/DDBJ databases">
        <title>Niastella caeni sp. nov., isolated from activated sludge.</title>
        <authorList>
            <person name="Sheng M."/>
        </authorList>
    </citation>
    <scope>NUCLEOTIDE SEQUENCE [LARGE SCALE GENOMIC DNA]</scope>
    <source>
        <strain evidence="2 3">HX-2-15</strain>
    </source>
</reference>
<proteinExistence type="predicted"/>
<keyword evidence="1" id="KW-0812">Transmembrane</keyword>
<feature type="transmembrane region" description="Helical" evidence="1">
    <location>
        <begin position="206"/>
        <end position="233"/>
    </location>
</feature>
<evidence type="ECO:0000313" key="2">
    <source>
        <dbReference type="EMBL" id="THU35966.1"/>
    </source>
</evidence>
<dbReference type="Proteomes" id="UP000306918">
    <property type="component" value="Unassembled WGS sequence"/>
</dbReference>
<feature type="transmembrane region" description="Helical" evidence="1">
    <location>
        <begin position="63"/>
        <end position="86"/>
    </location>
</feature>
<feature type="transmembrane region" description="Helical" evidence="1">
    <location>
        <begin position="114"/>
        <end position="134"/>
    </location>
</feature>
<dbReference type="InterPro" id="IPR034804">
    <property type="entry name" value="SQR/QFR_C/D"/>
</dbReference>
<keyword evidence="1" id="KW-1133">Transmembrane helix</keyword>
<sequence length="236" mass="26606">MKWSEFFTSSVGKKLVMAFTGLFLITFLIVHVGINACIFADMVDDSDNGEMFNKAAHFMGASYVIRLMEIGLFIGILAHIVQGFMLEAQNRSRRKKGYAVSMGSQGSAWYKKSMGLLGTLILLFLIVHISHFWVPSRITYETTLNEVSYNGREMHNVFSKMVDVFQNPVVVLIYLLGCFSLAWHLLHGFQSSFRTVGVHNKKWLALINSVGVGFSIIVPLIFALMPLSIYFGWVTK</sequence>
<dbReference type="RefSeq" id="WP_136579206.1">
    <property type="nucleotide sequence ID" value="NZ_STFF01000006.1"/>
</dbReference>
<dbReference type="AlphaFoldDB" id="A0A4V4H0C2"/>
<keyword evidence="3" id="KW-1185">Reference proteome</keyword>
<dbReference type="Gene3D" id="1.20.1300.10">
    <property type="entry name" value="Fumarate reductase/succinate dehydrogenase, transmembrane subunit"/>
    <property type="match status" value="1"/>
</dbReference>
<feature type="transmembrane region" description="Helical" evidence="1">
    <location>
        <begin position="164"/>
        <end position="186"/>
    </location>
</feature>
<dbReference type="GO" id="GO:0016020">
    <property type="term" value="C:membrane"/>
    <property type="evidence" value="ECO:0007669"/>
    <property type="project" value="InterPro"/>
</dbReference>
<dbReference type="CDD" id="cd03498">
    <property type="entry name" value="SQR_TypeB_2_TM"/>
    <property type="match status" value="1"/>
</dbReference>
<organism evidence="2 3">
    <name type="scientific">Niastella caeni</name>
    <dbReference type="NCBI Taxonomy" id="2569763"/>
    <lineage>
        <taxon>Bacteria</taxon>
        <taxon>Pseudomonadati</taxon>
        <taxon>Bacteroidota</taxon>
        <taxon>Chitinophagia</taxon>
        <taxon>Chitinophagales</taxon>
        <taxon>Chitinophagaceae</taxon>
        <taxon>Niastella</taxon>
    </lineage>
</organism>
<dbReference type="EMBL" id="STFF01000006">
    <property type="protein sequence ID" value="THU35966.1"/>
    <property type="molecule type" value="Genomic_DNA"/>
</dbReference>
<dbReference type="InterPro" id="IPR011138">
    <property type="entry name" value="Cytochrome_b-558"/>
</dbReference>
<evidence type="ECO:0000256" key="1">
    <source>
        <dbReference type="SAM" id="Phobius"/>
    </source>
</evidence>
<evidence type="ECO:0000313" key="3">
    <source>
        <dbReference type="Proteomes" id="UP000306918"/>
    </source>
</evidence>
<dbReference type="SUPFAM" id="SSF81343">
    <property type="entry name" value="Fumarate reductase respiratory complex transmembrane subunits"/>
    <property type="match status" value="1"/>
</dbReference>